<dbReference type="PROSITE" id="PS00455">
    <property type="entry name" value="AMP_BINDING"/>
    <property type="match status" value="1"/>
</dbReference>
<dbReference type="Pfam" id="PF13193">
    <property type="entry name" value="AMP-binding_C"/>
    <property type="match status" value="1"/>
</dbReference>
<dbReference type="NCBIfam" id="TIGR01733">
    <property type="entry name" value="AA-adenyl-dom"/>
    <property type="match status" value="1"/>
</dbReference>
<dbReference type="CDD" id="cd05930">
    <property type="entry name" value="A_NRPS"/>
    <property type="match status" value="1"/>
</dbReference>
<dbReference type="NCBIfam" id="TIGR01746">
    <property type="entry name" value="Thioester-redct"/>
    <property type="match status" value="1"/>
</dbReference>
<reference evidence="4" key="1">
    <citation type="submission" date="2022-10" db="EMBL/GenBank/DDBJ databases">
        <title>Two novel species of Flavobacterium.</title>
        <authorList>
            <person name="Liu Q."/>
            <person name="Xin Y.-H."/>
        </authorList>
    </citation>
    <scope>NUCLEOTIDE SEQUENCE</scope>
    <source>
        <strain evidence="4">LS1R47</strain>
    </source>
</reference>
<dbReference type="InterPro" id="IPR025110">
    <property type="entry name" value="AMP-bd_C"/>
</dbReference>
<dbReference type="Gene3D" id="3.40.50.720">
    <property type="entry name" value="NAD(P)-binding Rossmann-like Domain"/>
    <property type="match status" value="1"/>
</dbReference>
<dbReference type="SUPFAM" id="SSF47336">
    <property type="entry name" value="ACP-like"/>
    <property type="match status" value="1"/>
</dbReference>
<evidence type="ECO:0000256" key="2">
    <source>
        <dbReference type="ARBA" id="ARBA00022553"/>
    </source>
</evidence>
<dbReference type="InterPro" id="IPR020845">
    <property type="entry name" value="AMP-binding_CS"/>
</dbReference>
<dbReference type="FunFam" id="3.40.50.12780:FF:000012">
    <property type="entry name" value="Non-ribosomal peptide synthetase"/>
    <property type="match status" value="1"/>
</dbReference>
<dbReference type="Gene3D" id="3.40.50.980">
    <property type="match status" value="2"/>
</dbReference>
<accession>A0A9X2ZK95</accession>
<dbReference type="Pfam" id="PF00501">
    <property type="entry name" value="AMP-binding"/>
    <property type="match status" value="1"/>
</dbReference>
<dbReference type="FunFam" id="3.40.50.980:FF:000001">
    <property type="entry name" value="Non-ribosomal peptide synthetase"/>
    <property type="match status" value="1"/>
</dbReference>
<dbReference type="SUPFAM" id="SSF56801">
    <property type="entry name" value="Acetyl-CoA synthetase-like"/>
    <property type="match status" value="1"/>
</dbReference>
<dbReference type="PRINTS" id="PR00154">
    <property type="entry name" value="AMPBINDING"/>
</dbReference>
<dbReference type="PROSITE" id="PS50075">
    <property type="entry name" value="CARRIER"/>
    <property type="match status" value="1"/>
</dbReference>
<dbReference type="RefSeq" id="WP_264285353.1">
    <property type="nucleotide sequence ID" value="NZ_JAOZEV010000001.1"/>
</dbReference>
<evidence type="ECO:0000313" key="5">
    <source>
        <dbReference type="Proteomes" id="UP001151133"/>
    </source>
</evidence>
<dbReference type="Pfam" id="PF00550">
    <property type="entry name" value="PP-binding"/>
    <property type="match status" value="1"/>
</dbReference>
<comment type="caution">
    <text evidence="4">The sequence shown here is derived from an EMBL/GenBank/DDBJ whole genome shotgun (WGS) entry which is preliminary data.</text>
</comment>
<dbReference type="Pfam" id="PF07993">
    <property type="entry name" value="NAD_binding_4"/>
    <property type="match status" value="1"/>
</dbReference>
<evidence type="ECO:0000313" key="4">
    <source>
        <dbReference type="EMBL" id="MCV9930960.1"/>
    </source>
</evidence>
<dbReference type="InterPro" id="IPR009081">
    <property type="entry name" value="PP-bd_ACP"/>
</dbReference>
<protein>
    <submittedName>
        <fullName evidence="4">Amino acid adenylation domain-containing protein</fullName>
    </submittedName>
</protein>
<dbReference type="InterPro" id="IPR000873">
    <property type="entry name" value="AMP-dep_synth/lig_dom"/>
</dbReference>
<keyword evidence="1" id="KW-0596">Phosphopantetheine</keyword>
<proteinExistence type="predicted"/>
<dbReference type="Gene3D" id="3.30.300.30">
    <property type="match status" value="1"/>
</dbReference>
<dbReference type="Gene3D" id="2.30.38.10">
    <property type="entry name" value="Luciferase, Domain 3"/>
    <property type="match status" value="1"/>
</dbReference>
<dbReference type="PANTHER" id="PTHR44845:SF6">
    <property type="entry name" value="BETA-ALANINE-ACTIVATING ENZYME"/>
    <property type="match status" value="1"/>
</dbReference>
<keyword evidence="2" id="KW-0597">Phosphoprotein</keyword>
<organism evidence="4 5">
    <name type="scientific">Flavobacterium frigoritolerans</name>
    <dbReference type="NCBI Taxonomy" id="2987686"/>
    <lineage>
        <taxon>Bacteria</taxon>
        <taxon>Pseudomonadati</taxon>
        <taxon>Bacteroidota</taxon>
        <taxon>Flavobacteriia</taxon>
        <taxon>Flavobacteriales</taxon>
        <taxon>Flavobacteriaceae</taxon>
        <taxon>Flavobacterium</taxon>
    </lineage>
</organism>
<dbReference type="AlphaFoldDB" id="A0A9X2ZK95"/>
<sequence>MNVPPPNYETDSFLQNSTSEHLTNQKKNLLLETFNDTGTSYAPHLTLPDLFRESTYRYPKNTAVVYGNESITYQELNEQSNKLANYLLSFGIGAGSLVPIQLNRSIEMIISIIGILKSGAAYIPLDYSLPSKRISYIIANSDAKVIITDIARKGTISDDVVSISLTDNVFQKQSDQFTPVAITPDDLAYVIYTSGSTGNPKGVMVTHQSIEHLVTWHNKHFNITSNSSLSFVAGSGFDIAVWEIWSSLAAGAILYIADNEERTNAIQLLEYYIRNKISHGFAPTVLAPEIIKVSKEKKLSLIYLFTAGEKLKPVNTKGLPYTFIDYYGPTECTIYATFYTVNHPEGTYVSSIGKPIANTQAYVLSPQLDLLPVGAVGELCISGECLSKGYWKQPELTNQKFIKHPFKPGKKLYKTGDLVRWLTDGNLEYIGRIDNQVKIRGYRIELGEIENVLVCIPFVSKAVVIAKENSKEHKVLVAFIVLEKNLDIASEQAYVNPIRQYIKEELPGYMVPAHFIVIDEIPMNANGKTDINRLHELHMEDNANAGIVSAPKTKAEEIIANVWRELLDRNSIDVTDNFFDIGGDSLLVAIAVTDITSKLNVKTFMREMYQYPTIESLAAILTKRKMAVSVIPEEDVEPVIELQKDVFLSPGTVIRGNFDTNTLVDPKNIFLTGVTGFIGINLVEELLLKTEADIYCLIRAKNEYDALLKINELMDKFHISINEELKKRIVPVIGDLTKSSLGLPATQFNKLADIIDVIYHSASSVNFIQPYSYMKATNVDGLREIVHFAAHSKLKCLVLLSTISVYSWGHVFTNKTVMTEYDDIKQNILAVSKDIGYVRSKYVMEEIADLAASKGLPVITYRLGYAMCHGTSGASAPYQWWAGLVKLCLKHNMYPDLKELREGLITVDYMVKSIVHISKNPDAIGHKFNLIASPETNLTLEQFFQLLHDYYPLQLQKMSYKEWRKVWEDNSSCELYPLTSLFKDNMHEGLSTVELYQNTYIWDNTKVKTFLKDSDIKEPIFNKKVMDAYLAYLGISL</sequence>
<gene>
    <name evidence="4" type="ORF">OIU80_01565</name>
</gene>
<dbReference type="InterPro" id="IPR013120">
    <property type="entry name" value="FAR_NAD-bd"/>
</dbReference>
<dbReference type="Gene3D" id="1.10.1200.10">
    <property type="entry name" value="ACP-like"/>
    <property type="match status" value="1"/>
</dbReference>
<feature type="domain" description="Carrier" evidence="3">
    <location>
        <begin position="550"/>
        <end position="625"/>
    </location>
</feature>
<dbReference type="InterPro" id="IPR036291">
    <property type="entry name" value="NAD(P)-bd_dom_sf"/>
</dbReference>
<dbReference type="EMBL" id="JAOZEV010000001">
    <property type="protein sequence ID" value="MCV9930960.1"/>
    <property type="molecule type" value="Genomic_DNA"/>
</dbReference>
<keyword evidence="5" id="KW-1185">Reference proteome</keyword>
<dbReference type="InterPro" id="IPR010080">
    <property type="entry name" value="Thioester_reductase-like_dom"/>
</dbReference>
<dbReference type="InterPro" id="IPR036736">
    <property type="entry name" value="ACP-like_sf"/>
</dbReference>
<evidence type="ECO:0000259" key="3">
    <source>
        <dbReference type="PROSITE" id="PS50075"/>
    </source>
</evidence>
<evidence type="ECO:0000256" key="1">
    <source>
        <dbReference type="ARBA" id="ARBA00022450"/>
    </source>
</evidence>
<dbReference type="InterPro" id="IPR020459">
    <property type="entry name" value="AMP-binding"/>
</dbReference>
<name>A0A9X2ZK95_9FLAO</name>
<dbReference type="InterPro" id="IPR010071">
    <property type="entry name" value="AA_adenyl_dom"/>
</dbReference>
<dbReference type="FunFam" id="2.30.38.10:FF:000001">
    <property type="entry name" value="Non-ribosomal peptide synthetase PvdI"/>
    <property type="match status" value="1"/>
</dbReference>
<dbReference type="PANTHER" id="PTHR44845">
    <property type="entry name" value="CARRIER DOMAIN-CONTAINING PROTEIN"/>
    <property type="match status" value="1"/>
</dbReference>
<dbReference type="Proteomes" id="UP001151133">
    <property type="component" value="Unassembled WGS sequence"/>
</dbReference>
<dbReference type="SUPFAM" id="SSF51735">
    <property type="entry name" value="NAD(P)-binding Rossmann-fold domains"/>
    <property type="match status" value="1"/>
</dbReference>
<dbReference type="InterPro" id="IPR045851">
    <property type="entry name" value="AMP-bd_C_sf"/>
</dbReference>